<sequence>MDRSYYEFSEDAKRRFNDRLRWILVGVGVVWQGDDEAINEMVVPPERIRAILEEFYSKAAECYKELADEQPQAMERIDMLRELVEQELERGQMVTLPAVKVLVDRGVKLIWEAINFHESGGDDQPLFQLLINLSYINTRIKTLIDMVRVESAQRVLEEQIAKYVESGEFDDYYIHKLMDGILHQAVSWTEFRRMIDITLKYIEPSASPEPPVLEQ</sequence>
<dbReference type="Proteomes" id="UP000204235">
    <property type="component" value="Segment"/>
</dbReference>
<dbReference type="KEGG" id="vg:18500961"/>
<dbReference type="GeneID" id="18500961"/>
<evidence type="ECO:0000313" key="1">
    <source>
        <dbReference type="EMBL" id="AGX01784.1"/>
    </source>
</evidence>
<dbReference type="EMBL" id="KF623294">
    <property type="protein sequence ID" value="AGX01784.1"/>
    <property type="molecule type" value="Genomic_DNA"/>
</dbReference>
<protein>
    <submittedName>
        <fullName evidence="1">Uncharacterized protein</fullName>
    </submittedName>
</protein>
<accession>W8D050</accession>
<dbReference type="RefSeq" id="YP_009010115.1">
    <property type="nucleotide sequence ID" value="NC_023610.1"/>
</dbReference>
<organism evidence="1 2">
    <name type="scientific">Erwinia phage PhiEaH1</name>
    <dbReference type="NCBI Taxonomy" id="1401669"/>
    <lineage>
        <taxon>Viruses</taxon>
        <taxon>Duplodnaviria</taxon>
        <taxon>Heunggongvirae</taxon>
        <taxon>Uroviricota</taxon>
        <taxon>Caudoviricetes</taxon>
        <taxon>Chimalliviridae</taxon>
        <taxon>Iapetusvirus</taxon>
        <taxon>Iapetusvirus EaH1</taxon>
    </lineage>
</organism>
<evidence type="ECO:0000313" key="2">
    <source>
        <dbReference type="Proteomes" id="UP000204235"/>
    </source>
</evidence>
<proteinExistence type="predicted"/>
<name>W8D050_9CAUD</name>
<reference evidence="1 2" key="1">
    <citation type="journal article" date="2014" name="FEMS Microbiol. Lett.">
        <title>The genome of the Erwinia amylovora phage PhiEaH1 reveals greater diversity and broadens the applicability of phages for the treatment of fire blight.</title>
        <authorList>
            <person name="Meczker K."/>
            <person name="Domotor D."/>
            <person name="Vass J."/>
            <person name="Rakhely G."/>
            <person name="Schneider G."/>
            <person name="Kovacs T."/>
        </authorList>
    </citation>
    <scope>NUCLEOTIDE SEQUENCE [LARGE SCALE GENOMIC DNA]</scope>
</reference>
<keyword evidence="2" id="KW-1185">Reference proteome</keyword>